<dbReference type="Gene3D" id="1.10.10.10">
    <property type="entry name" value="Winged helix-like DNA-binding domain superfamily/Winged helix DNA-binding domain"/>
    <property type="match status" value="1"/>
</dbReference>
<comment type="caution">
    <text evidence="5">The sequence shown here is derived from an EMBL/GenBank/DDBJ whole genome shotgun (WGS) entry which is preliminary data.</text>
</comment>
<proteinExistence type="predicted"/>
<dbReference type="SMART" id="SM00421">
    <property type="entry name" value="HTH_LUXR"/>
    <property type="match status" value="1"/>
</dbReference>
<dbReference type="SUPFAM" id="SSF46894">
    <property type="entry name" value="C-terminal effector domain of the bipartite response regulators"/>
    <property type="match status" value="1"/>
</dbReference>
<name>A0A370QSD6_9GAMM</name>
<dbReference type="InterPro" id="IPR016032">
    <property type="entry name" value="Sig_transdc_resp-reg_C-effctor"/>
</dbReference>
<evidence type="ECO:0000313" key="6">
    <source>
        <dbReference type="Proteomes" id="UP000254848"/>
    </source>
</evidence>
<accession>A0A370QSD6</accession>
<dbReference type="RefSeq" id="WP_115458488.1">
    <property type="nucleotide sequence ID" value="NZ_QRAP01000004.1"/>
</dbReference>
<dbReference type="PANTHER" id="PTHR44688:SF16">
    <property type="entry name" value="DNA-BINDING TRANSCRIPTIONAL ACTIVATOR DEVR_DOSR"/>
    <property type="match status" value="1"/>
</dbReference>
<protein>
    <submittedName>
        <fullName evidence="5">DNA-binding NarL/FixJ family response regulator</fullName>
    </submittedName>
</protein>
<keyword evidence="6" id="KW-1185">Reference proteome</keyword>
<evidence type="ECO:0000313" key="5">
    <source>
        <dbReference type="EMBL" id="RDK92170.1"/>
    </source>
</evidence>
<dbReference type="CDD" id="cd06170">
    <property type="entry name" value="LuxR_C_like"/>
    <property type="match status" value="1"/>
</dbReference>
<dbReference type="EMBL" id="QRAP01000004">
    <property type="protein sequence ID" value="RDK92170.1"/>
    <property type="molecule type" value="Genomic_DNA"/>
</dbReference>
<evidence type="ECO:0000259" key="4">
    <source>
        <dbReference type="PROSITE" id="PS50043"/>
    </source>
</evidence>
<dbReference type="PROSITE" id="PS00622">
    <property type="entry name" value="HTH_LUXR_1"/>
    <property type="match status" value="1"/>
</dbReference>
<evidence type="ECO:0000256" key="3">
    <source>
        <dbReference type="ARBA" id="ARBA00023163"/>
    </source>
</evidence>
<dbReference type="Pfam" id="PF00196">
    <property type="entry name" value="GerE"/>
    <property type="match status" value="1"/>
</dbReference>
<dbReference type="Proteomes" id="UP000254848">
    <property type="component" value="Unassembled WGS sequence"/>
</dbReference>
<dbReference type="PROSITE" id="PS50043">
    <property type="entry name" value="HTH_LUXR_2"/>
    <property type="match status" value="1"/>
</dbReference>
<feature type="domain" description="HTH luxR-type" evidence="4">
    <location>
        <begin position="144"/>
        <end position="205"/>
    </location>
</feature>
<sequence>MNILSAYTGKVVVMHPCPLTLAGMQRFLGELLPQANVRYTRSLEALRNDPLVPQADFIISELYDVKEGAKSAIIWFAGLQLMRNGRPLLVLTDDEEIPELTLLLESPGASLASLREQQDALGKLIGDVLAGSRVVNQRIRRPLRREPREALTAAELQVYALLQKGYGVSQIAARLCRSVKTVSTHKRRVMAKLNVRSEVELFSYR</sequence>
<keyword evidence="1" id="KW-0805">Transcription regulation</keyword>
<evidence type="ECO:0000256" key="2">
    <source>
        <dbReference type="ARBA" id="ARBA00023125"/>
    </source>
</evidence>
<dbReference type="PANTHER" id="PTHR44688">
    <property type="entry name" value="DNA-BINDING TRANSCRIPTIONAL ACTIVATOR DEVR_DOSR"/>
    <property type="match status" value="1"/>
</dbReference>
<organism evidence="5 6">
    <name type="scientific">Enterobacillus tribolii</name>
    <dbReference type="NCBI Taxonomy" id="1487935"/>
    <lineage>
        <taxon>Bacteria</taxon>
        <taxon>Pseudomonadati</taxon>
        <taxon>Pseudomonadota</taxon>
        <taxon>Gammaproteobacteria</taxon>
        <taxon>Enterobacterales</taxon>
        <taxon>Hafniaceae</taxon>
        <taxon>Enterobacillus</taxon>
    </lineage>
</organism>
<keyword evidence="2 5" id="KW-0238">DNA-binding</keyword>
<dbReference type="GO" id="GO:0003677">
    <property type="term" value="F:DNA binding"/>
    <property type="evidence" value="ECO:0007669"/>
    <property type="project" value="UniProtKB-KW"/>
</dbReference>
<evidence type="ECO:0000256" key="1">
    <source>
        <dbReference type="ARBA" id="ARBA00023015"/>
    </source>
</evidence>
<dbReference type="AlphaFoldDB" id="A0A370QSD6"/>
<reference evidence="5 6" key="1">
    <citation type="submission" date="2018-07" db="EMBL/GenBank/DDBJ databases">
        <title>Genomic Encyclopedia of Type Strains, Phase IV (KMG-IV): sequencing the most valuable type-strain genomes for metagenomic binning, comparative biology and taxonomic classification.</title>
        <authorList>
            <person name="Goeker M."/>
        </authorList>
    </citation>
    <scope>NUCLEOTIDE SEQUENCE [LARGE SCALE GENOMIC DNA]</scope>
    <source>
        <strain evidence="5 6">DSM 103736</strain>
    </source>
</reference>
<dbReference type="InterPro" id="IPR036388">
    <property type="entry name" value="WH-like_DNA-bd_sf"/>
</dbReference>
<keyword evidence="3" id="KW-0804">Transcription</keyword>
<dbReference type="InterPro" id="IPR000792">
    <property type="entry name" value="Tscrpt_reg_LuxR_C"/>
</dbReference>
<gene>
    <name evidence="5" type="ORF">C8D90_104330</name>
</gene>
<dbReference type="PRINTS" id="PR00038">
    <property type="entry name" value="HTHLUXR"/>
</dbReference>
<dbReference type="GO" id="GO:0006355">
    <property type="term" value="P:regulation of DNA-templated transcription"/>
    <property type="evidence" value="ECO:0007669"/>
    <property type="project" value="InterPro"/>
</dbReference>
<dbReference type="OrthoDB" id="9780593at2"/>